<name>A0A8R7UPP5_TRIUA</name>
<feature type="signal peptide" evidence="9">
    <location>
        <begin position="1"/>
        <end position="27"/>
    </location>
</feature>
<evidence type="ECO:0000256" key="3">
    <source>
        <dbReference type="ARBA" id="ARBA00022692"/>
    </source>
</evidence>
<dbReference type="InterPro" id="IPR013210">
    <property type="entry name" value="LRR_N_plant-typ"/>
</dbReference>
<dbReference type="PANTHER" id="PTHR48063:SF51">
    <property type="entry name" value="LEUCINE-RICH REPEAT-CONTAINING N-TERMINAL PLANT-TYPE DOMAIN-CONTAINING PROTEIN"/>
    <property type="match status" value="1"/>
</dbReference>
<evidence type="ECO:0000256" key="4">
    <source>
        <dbReference type="ARBA" id="ARBA00022729"/>
    </source>
</evidence>
<evidence type="ECO:0000256" key="7">
    <source>
        <dbReference type="ARBA" id="ARBA00023136"/>
    </source>
</evidence>
<dbReference type="EnsemblPlants" id="TuG1812G0600000046.01.T01">
    <property type="protein sequence ID" value="TuG1812G0600000046.01.T01.cds378739"/>
    <property type="gene ID" value="TuG1812G0600000046.01"/>
</dbReference>
<feature type="chain" id="PRO_5035890776" description="Leucine-rich repeat-containing N-terminal plant-type domain-containing protein" evidence="9">
    <location>
        <begin position="28"/>
        <end position="209"/>
    </location>
</feature>
<reference evidence="11" key="2">
    <citation type="submission" date="2018-03" db="EMBL/GenBank/DDBJ databases">
        <title>The Triticum urartu genome reveals the dynamic nature of wheat genome evolution.</title>
        <authorList>
            <person name="Ling H."/>
            <person name="Ma B."/>
            <person name="Shi X."/>
            <person name="Liu H."/>
            <person name="Dong L."/>
            <person name="Sun H."/>
            <person name="Cao Y."/>
            <person name="Gao Q."/>
            <person name="Zheng S."/>
            <person name="Li Y."/>
            <person name="Yu Y."/>
            <person name="Du H."/>
            <person name="Qi M."/>
            <person name="Li Y."/>
            <person name="Yu H."/>
            <person name="Cui Y."/>
            <person name="Wang N."/>
            <person name="Chen C."/>
            <person name="Wu H."/>
            <person name="Zhao Y."/>
            <person name="Zhang J."/>
            <person name="Li Y."/>
            <person name="Zhou W."/>
            <person name="Zhang B."/>
            <person name="Hu W."/>
            <person name="Eijk M."/>
            <person name="Tang J."/>
            <person name="Witsenboer H."/>
            <person name="Zhao S."/>
            <person name="Li Z."/>
            <person name="Zhang A."/>
            <person name="Wang D."/>
            <person name="Liang C."/>
        </authorList>
    </citation>
    <scope>NUCLEOTIDE SEQUENCE [LARGE SCALE GENOMIC DNA]</scope>
    <source>
        <strain evidence="11">cv. G1812</strain>
    </source>
</reference>
<dbReference type="GO" id="GO:0016020">
    <property type="term" value="C:membrane"/>
    <property type="evidence" value="ECO:0007669"/>
    <property type="project" value="UniProtKB-SubCell"/>
</dbReference>
<protein>
    <recommendedName>
        <fullName evidence="10">Leucine-rich repeat-containing N-terminal plant-type domain-containing protein</fullName>
    </recommendedName>
</protein>
<comment type="subcellular location">
    <subcellularLocation>
        <location evidence="1">Membrane</location>
        <topology evidence="1">Single-pass type I membrane protein</topology>
    </subcellularLocation>
</comment>
<reference evidence="12" key="1">
    <citation type="journal article" date="2013" name="Nature">
        <title>Draft genome of the wheat A-genome progenitor Triticum urartu.</title>
        <authorList>
            <person name="Ling H.Q."/>
            <person name="Zhao S."/>
            <person name="Liu D."/>
            <person name="Wang J."/>
            <person name="Sun H."/>
            <person name="Zhang C."/>
            <person name="Fan H."/>
            <person name="Li D."/>
            <person name="Dong L."/>
            <person name="Tao Y."/>
            <person name="Gao C."/>
            <person name="Wu H."/>
            <person name="Li Y."/>
            <person name="Cui Y."/>
            <person name="Guo X."/>
            <person name="Zheng S."/>
            <person name="Wang B."/>
            <person name="Yu K."/>
            <person name="Liang Q."/>
            <person name="Yang W."/>
            <person name="Lou X."/>
            <person name="Chen J."/>
            <person name="Feng M."/>
            <person name="Jian J."/>
            <person name="Zhang X."/>
            <person name="Luo G."/>
            <person name="Jiang Y."/>
            <person name="Liu J."/>
            <person name="Wang Z."/>
            <person name="Sha Y."/>
            <person name="Zhang B."/>
            <person name="Wu H."/>
            <person name="Tang D."/>
            <person name="Shen Q."/>
            <person name="Xue P."/>
            <person name="Zou S."/>
            <person name="Wang X."/>
            <person name="Liu X."/>
            <person name="Wang F."/>
            <person name="Yang Y."/>
            <person name="An X."/>
            <person name="Dong Z."/>
            <person name="Zhang K."/>
            <person name="Zhang X."/>
            <person name="Luo M.C."/>
            <person name="Dvorak J."/>
            <person name="Tong Y."/>
            <person name="Wang J."/>
            <person name="Yang H."/>
            <person name="Li Z."/>
            <person name="Wang D."/>
            <person name="Zhang A."/>
            <person name="Wang J."/>
        </authorList>
    </citation>
    <scope>NUCLEOTIDE SEQUENCE</scope>
    <source>
        <strain evidence="12">cv. G1812</strain>
    </source>
</reference>
<dbReference type="Pfam" id="PF08263">
    <property type="entry name" value="LRRNT_2"/>
    <property type="match status" value="1"/>
</dbReference>
<organism evidence="11 12">
    <name type="scientific">Triticum urartu</name>
    <name type="common">Red wild einkorn</name>
    <name type="synonym">Crithodium urartu</name>
    <dbReference type="NCBI Taxonomy" id="4572"/>
    <lineage>
        <taxon>Eukaryota</taxon>
        <taxon>Viridiplantae</taxon>
        <taxon>Streptophyta</taxon>
        <taxon>Embryophyta</taxon>
        <taxon>Tracheophyta</taxon>
        <taxon>Spermatophyta</taxon>
        <taxon>Magnoliopsida</taxon>
        <taxon>Liliopsida</taxon>
        <taxon>Poales</taxon>
        <taxon>Poaceae</taxon>
        <taxon>BOP clade</taxon>
        <taxon>Pooideae</taxon>
        <taxon>Triticodae</taxon>
        <taxon>Triticeae</taxon>
        <taxon>Triticinae</taxon>
        <taxon>Triticum</taxon>
    </lineage>
</organism>
<dbReference type="Gene3D" id="3.80.10.10">
    <property type="entry name" value="Ribonuclease Inhibitor"/>
    <property type="match status" value="1"/>
</dbReference>
<dbReference type="PANTHER" id="PTHR48063">
    <property type="entry name" value="LRR RECEPTOR-LIKE KINASE"/>
    <property type="match status" value="1"/>
</dbReference>
<evidence type="ECO:0000256" key="5">
    <source>
        <dbReference type="ARBA" id="ARBA00022737"/>
    </source>
</evidence>
<sequence>MAESSQLLRVVMLLTMYFLLFQRISSALPPTPAGTLCVPRERDALLDFKAGLTDPSNLLSSWRGVECCRWTGVVCSNRTGHVVTLQVKSDWAIRGEIRPSLLTLRHLKQLDLSYNDFGLKHIPTFIGALGRGRLMHLDLSLSNFRGRIPPHLGNLSDLVSLQLNGMRYAYSRDLAWVSRLRKLQVLSMLHIDLSRAVDWTHAINMLPNL</sequence>
<evidence type="ECO:0000256" key="9">
    <source>
        <dbReference type="SAM" id="SignalP"/>
    </source>
</evidence>
<evidence type="ECO:0000313" key="12">
    <source>
        <dbReference type="Proteomes" id="UP000015106"/>
    </source>
</evidence>
<feature type="domain" description="Leucine-rich repeat-containing N-terminal plant-type" evidence="10">
    <location>
        <begin position="40"/>
        <end position="76"/>
    </location>
</feature>
<keyword evidence="3" id="KW-0812">Transmembrane</keyword>
<keyword evidence="2" id="KW-0433">Leucine-rich repeat</keyword>
<accession>A0A8R7UPP5</accession>
<dbReference type="Proteomes" id="UP000015106">
    <property type="component" value="Chromosome 6"/>
</dbReference>
<proteinExistence type="predicted"/>
<dbReference type="InterPro" id="IPR032675">
    <property type="entry name" value="LRR_dom_sf"/>
</dbReference>
<evidence type="ECO:0000256" key="1">
    <source>
        <dbReference type="ARBA" id="ARBA00004479"/>
    </source>
</evidence>
<evidence type="ECO:0000256" key="6">
    <source>
        <dbReference type="ARBA" id="ARBA00022989"/>
    </source>
</evidence>
<dbReference type="SUPFAM" id="SSF52058">
    <property type="entry name" value="L domain-like"/>
    <property type="match status" value="1"/>
</dbReference>
<keyword evidence="7" id="KW-0472">Membrane</keyword>
<dbReference type="Pfam" id="PF00560">
    <property type="entry name" value="LRR_1"/>
    <property type="match status" value="2"/>
</dbReference>
<dbReference type="Gramene" id="TuG1812G0600000046.01.T01">
    <property type="protein sequence ID" value="TuG1812G0600000046.01.T01.cds378739"/>
    <property type="gene ID" value="TuG1812G0600000046.01"/>
</dbReference>
<dbReference type="AlphaFoldDB" id="A0A8R7UPP5"/>
<keyword evidence="12" id="KW-1185">Reference proteome</keyword>
<keyword evidence="6" id="KW-1133">Transmembrane helix</keyword>
<evidence type="ECO:0000256" key="2">
    <source>
        <dbReference type="ARBA" id="ARBA00022614"/>
    </source>
</evidence>
<keyword evidence="5" id="KW-0677">Repeat</keyword>
<evidence type="ECO:0000259" key="10">
    <source>
        <dbReference type="Pfam" id="PF08263"/>
    </source>
</evidence>
<reference evidence="11" key="3">
    <citation type="submission" date="2022-06" db="UniProtKB">
        <authorList>
            <consortium name="EnsemblPlants"/>
        </authorList>
    </citation>
    <scope>IDENTIFICATION</scope>
</reference>
<evidence type="ECO:0000313" key="11">
    <source>
        <dbReference type="EnsemblPlants" id="TuG1812G0600000046.01.T01.cds378739"/>
    </source>
</evidence>
<keyword evidence="8" id="KW-0325">Glycoprotein</keyword>
<dbReference type="InterPro" id="IPR001611">
    <property type="entry name" value="Leu-rich_rpt"/>
</dbReference>
<evidence type="ECO:0000256" key="8">
    <source>
        <dbReference type="ARBA" id="ARBA00023180"/>
    </source>
</evidence>
<dbReference type="InterPro" id="IPR046956">
    <property type="entry name" value="RLP23-like"/>
</dbReference>
<keyword evidence="4 9" id="KW-0732">Signal</keyword>